<dbReference type="AlphaFoldDB" id="A0A6J5UB45"/>
<protein>
    <submittedName>
        <fullName evidence="1">Uncharacterized protein</fullName>
    </submittedName>
</protein>
<accession>A0A6J5UB45</accession>
<dbReference type="Proteomes" id="UP000507222">
    <property type="component" value="Unassembled WGS sequence"/>
</dbReference>
<evidence type="ECO:0000313" key="2">
    <source>
        <dbReference type="Proteomes" id="UP000507222"/>
    </source>
</evidence>
<dbReference type="EMBL" id="CAEKDK010000003">
    <property type="protein sequence ID" value="CAB4273656.1"/>
    <property type="molecule type" value="Genomic_DNA"/>
</dbReference>
<gene>
    <name evidence="1" type="ORF">CURHAP_LOCUS21662</name>
</gene>
<sequence>MHGPKPPAAVGIGFMPHKNLLALALARARVSPFAIEAATTTTATNGGSKCGLEWAPAKC</sequence>
<evidence type="ECO:0000313" key="1">
    <source>
        <dbReference type="EMBL" id="CAB4273656.1"/>
    </source>
</evidence>
<proteinExistence type="predicted"/>
<organism evidence="1 2">
    <name type="scientific">Prunus armeniaca</name>
    <name type="common">Apricot</name>
    <name type="synonym">Armeniaca vulgaris</name>
    <dbReference type="NCBI Taxonomy" id="36596"/>
    <lineage>
        <taxon>Eukaryota</taxon>
        <taxon>Viridiplantae</taxon>
        <taxon>Streptophyta</taxon>
        <taxon>Embryophyta</taxon>
        <taxon>Tracheophyta</taxon>
        <taxon>Spermatophyta</taxon>
        <taxon>Magnoliopsida</taxon>
        <taxon>eudicotyledons</taxon>
        <taxon>Gunneridae</taxon>
        <taxon>Pentapetalae</taxon>
        <taxon>rosids</taxon>
        <taxon>fabids</taxon>
        <taxon>Rosales</taxon>
        <taxon>Rosaceae</taxon>
        <taxon>Amygdaloideae</taxon>
        <taxon>Amygdaleae</taxon>
        <taxon>Prunus</taxon>
    </lineage>
</organism>
<reference evidence="1 2" key="1">
    <citation type="submission" date="2020-05" db="EMBL/GenBank/DDBJ databases">
        <authorList>
            <person name="Campoy J."/>
            <person name="Schneeberger K."/>
            <person name="Spophaly S."/>
        </authorList>
    </citation>
    <scope>NUCLEOTIDE SEQUENCE [LARGE SCALE GENOMIC DNA]</scope>
    <source>
        <strain evidence="1">PruArmRojPasFocal</strain>
    </source>
</reference>
<name>A0A6J5UB45_PRUAR</name>